<dbReference type="EMBL" id="HF583905">
    <property type="protein sequence ID" value="CCQ43402.1"/>
    <property type="molecule type" value="Genomic_DNA"/>
</dbReference>
<protein>
    <submittedName>
        <fullName evidence="1">Alternative protein CLCA4</fullName>
    </submittedName>
</protein>
<sequence>MNHTPSSSQNVERKANTFTSPLTFYLEKNKMNMDHQANCLSMSGLTSGGECLMSTMKISLSTVLSQKKSKQQGVPQVSLVEIEFISVKEAAVLVEHAELILQQNCMEKIVNSFLIKYKQKKHP</sequence>
<dbReference type="OrthoDB" id="687730at2759"/>
<evidence type="ECO:0000313" key="1">
    <source>
        <dbReference type="EMBL" id="CCQ43402.1"/>
    </source>
</evidence>
<dbReference type="PeptideAtlas" id="L8ECE0"/>
<proteinExistence type="predicted"/>
<gene>
    <name evidence="1" type="primary">CLCA4</name>
</gene>
<reference evidence="1" key="1">
    <citation type="journal article" date="2013" name="PLoS ONE">
        <title>Direct detection of alternative open reading frames translation products in human significantly expands the proteome.</title>
        <authorList>
            <person name="Vanderperre B."/>
            <person name="Lucier J.-F."/>
            <person name="Motard J."/>
            <person name="Tremblay G."/>
            <person name="Vanderperre S."/>
            <person name="Wisztorski M."/>
            <person name="Salzet M."/>
            <person name="Boisvert F.-M."/>
            <person name="Roucou X."/>
        </authorList>
    </citation>
    <scope>NUCLEOTIDE SEQUENCE</scope>
</reference>
<organism evidence="1">
    <name type="scientific">Homo sapiens</name>
    <name type="common">Human</name>
    <dbReference type="NCBI Taxonomy" id="9606"/>
    <lineage>
        <taxon>Eukaryota</taxon>
        <taxon>Metazoa</taxon>
        <taxon>Chordata</taxon>
        <taxon>Craniata</taxon>
        <taxon>Vertebrata</taxon>
        <taxon>Euteleostomi</taxon>
        <taxon>Mammalia</taxon>
        <taxon>Eutheria</taxon>
        <taxon>Euarchontoglires</taxon>
        <taxon>Primates</taxon>
        <taxon>Haplorrhini</taxon>
        <taxon>Catarrhini</taxon>
        <taxon>Hominidae</taxon>
        <taxon>Homo</taxon>
    </lineage>
</organism>
<dbReference type="AlphaFoldDB" id="L8ECE0"/>
<name>L8ECE0_HUMAN</name>
<dbReference type="ChiTaRS" id="CLCA4">
    <property type="organism name" value="human"/>
</dbReference>
<accession>L8ECE0</accession>